<keyword evidence="2 3" id="KW-0175">Coiled coil</keyword>
<evidence type="ECO:0000256" key="3">
    <source>
        <dbReference type="SAM" id="Coils"/>
    </source>
</evidence>
<dbReference type="PANTHER" id="PTHR31580">
    <property type="entry name" value="FILAMENT-LIKE PLANT PROTEIN 4"/>
    <property type="match status" value="1"/>
</dbReference>
<feature type="compositionally biased region" description="Polar residues" evidence="4">
    <location>
        <begin position="449"/>
        <end position="466"/>
    </location>
</feature>
<dbReference type="SUPFAM" id="SSF57997">
    <property type="entry name" value="Tropomyosin"/>
    <property type="match status" value="1"/>
</dbReference>
<feature type="region of interest" description="Disordered" evidence="4">
    <location>
        <begin position="996"/>
        <end position="1020"/>
    </location>
</feature>
<reference evidence="5" key="1">
    <citation type="submission" date="2019-08" db="EMBL/GenBank/DDBJ databases">
        <title>Reference gene set and small RNA set construction with multiple tissues from Davidia involucrata Baill.</title>
        <authorList>
            <person name="Yang H."/>
            <person name="Zhou C."/>
            <person name="Li G."/>
            <person name="Wang J."/>
            <person name="Gao P."/>
            <person name="Wang M."/>
            <person name="Wang R."/>
            <person name="Zhao Y."/>
        </authorList>
    </citation>
    <scope>NUCLEOTIDE SEQUENCE</scope>
    <source>
        <tissue evidence="5">Mixed with DoveR01_LX</tissue>
    </source>
</reference>
<protein>
    <submittedName>
        <fullName evidence="5">Putative filament-like plant protein 4 isoform X1</fullName>
    </submittedName>
</protein>
<feature type="coiled-coil region" evidence="3">
    <location>
        <begin position="57"/>
        <end position="112"/>
    </location>
</feature>
<feature type="coiled-coil region" evidence="3">
    <location>
        <begin position="854"/>
        <end position="979"/>
    </location>
</feature>
<feature type="compositionally biased region" description="Polar residues" evidence="4">
    <location>
        <begin position="1053"/>
        <end position="1071"/>
    </location>
</feature>
<dbReference type="Pfam" id="PF05911">
    <property type="entry name" value="FPP"/>
    <property type="match status" value="1"/>
</dbReference>
<dbReference type="PANTHER" id="PTHR31580:SF4">
    <property type="entry name" value="FILAMENT-LIKE PLANT PROTEIN 6"/>
    <property type="match status" value="1"/>
</dbReference>
<accession>A0A5B7ABS3</accession>
<feature type="region of interest" description="Disordered" evidence="4">
    <location>
        <begin position="525"/>
        <end position="564"/>
    </location>
</feature>
<sequence>MDRRSWPWRKKSSDKGAAEKAVAASDSAGASLASAGSQDKYKKPNYVQISVESYSHLTGLEDQVKTYEDQMNTYEDQVKTYEDQVMTYEDQVKTLEDEVKELNEKLSVAHSDMTTKDNLVKQHSKVAEEAVSGWEKAEAEALALKNHLESVTLLKLTAEDRASHLDGALKECMRQIRNLKEEHEHKLHEVVLTKTKQCDKIKLELEAKIANLDHELLRSEAENAALSRSLQERSNMLIKMSEEKSQAEAEIELLKSNIESCEREINSLKYELHIFTKELEIRNEEKNMSVKSAEVANKQHLEGVKKIAKLEAECQRLRGLVRKKLPGPAALAQMKQEVESLGRDYGETRLRRSPVKPSSPHLYPLPEFSLDSLQKCHKENEFLTERLLAMEEETKMLKEALAKRNSEFHASRNICAKTVSKLQSLEEQLQVHNQQKSPQKSNFQIPIEGSFSQNASNPPSLTSMSEYGNDDDGSCFGSWALSELSHFKKEKNILKSHKAENANHLELMDDFLEMEKLANLSNNSNGAISSSDISNNTRSEIVNHDPVVEVTTGPDSQSKEQPELDQLANQQSANAELSTLDSQSDIDSLPLMKLQSRISMVFESMFKDTNVEKILEDIKRVVQETHDNLHQDSVSCLFKEIHCSDAICNCQDCPEEAEVTAKMEISLSQDSKSGAETMHTISQELAAAISQIHDFVLVLGKEAMAVRGTSPDGDGLNQKLEEFSATFDKVINSKVSLVYFVLDLSHVLSKASKLHFNVLGYKNNETETISSDCIDKVALPENKVAQDTSGERYPNGCAQFSDSTSDPDIPHEGSFVPTFESNATSWKCSVEEFEQLKLEKDNAVTDLARCAENLESTKSQLLETEQLLAAVKSQLASAQKLNSLAETQLKCMAESYKSLETRAEELQTEVNLLHAKTESLDNELQEERRSHQDALARCKDLQEQLQRIESCPVGDIEVKNNQERDIAAAAEKLAECQESIFLLGKQLKALHPQTEFMGSPYSERSHKGEGCTEEEPTTSGMNLQDFDQAEIDSATSTNLQRVGGESPMDLYNSPFSPSDTEANTLLRSPISSKHLKHQPTNSGSSSSSSAPTPEKHSRGFSRFFSSKGKNGH</sequence>
<organism evidence="5">
    <name type="scientific">Davidia involucrata</name>
    <name type="common">Dove tree</name>
    <dbReference type="NCBI Taxonomy" id="16924"/>
    <lineage>
        <taxon>Eukaryota</taxon>
        <taxon>Viridiplantae</taxon>
        <taxon>Streptophyta</taxon>
        <taxon>Embryophyta</taxon>
        <taxon>Tracheophyta</taxon>
        <taxon>Spermatophyta</taxon>
        <taxon>Magnoliopsida</taxon>
        <taxon>eudicotyledons</taxon>
        <taxon>Gunneridae</taxon>
        <taxon>Pentapetalae</taxon>
        <taxon>asterids</taxon>
        <taxon>Cornales</taxon>
        <taxon>Nyssaceae</taxon>
        <taxon>Davidia</taxon>
    </lineage>
</organism>
<feature type="region of interest" description="Disordered" evidence="4">
    <location>
        <begin position="449"/>
        <end position="468"/>
    </location>
</feature>
<name>A0A5B7ABS3_DAVIN</name>
<feature type="region of interest" description="Disordered" evidence="4">
    <location>
        <begin position="1039"/>
        <end position="1112"/>
    </location>
</feature>
<evidence type="ECO:0000256" key="1">
    <source>
        <dbReference type="ARBA" id="ARBA00005921"/>
    </source>
</evidence>
<feature type="compositionally biased region" description="Low complexity" evidence="4">
    <location>
        <begin position="19"/>
        <end position="37"/>
    </location>
</feature>
<feature type="compositionally biased region" description="Low complexity" evidence="4">
    <location>
        <begin position="1100"/>
        <end position="1112"/>
    </location>
</feature>
<proteinExistence type="inferred from homology"/>
<evidence type="ECO:0000256" key="2">
    <source>
        <dbReference type="ARBA" id="ARBA00023054"/>
    </source>
</evidence>
<evidence type="ECO:0000313" key="5">
    <source>
        <dbReference type="EMBL" id="MPA54109.1"/>
    </source>
</evidence>
<dbReference type="EMBL" id="GHES01023550">
    <property type="protein sequence ID" value="MPA54109.1"/>
    <property type="molecule type" value="Transcribed_RNA"/>
</dbReference>
<gene>
    <name evidence="5" type="ORF">Din_023550</name>
</gene>
<evidence type="ECO:0000256" key="4">
    <source>
        <dbReference type="SAM" id="MobiDB-lite"/>
    </source>
</evidence>
<feature type="compositionally biased region" description="Basic and acidic residues" evidence="4">
    <location>
        <begin position="1"/>
        <end position="18"/>
    </location>
</feature>
<feature type="region of interest" description="Disordered" evidence="4">
    <location>
        <begin position="1"/>
        <end position="41"/>
    </location>
</feature>
<dbReference type="AlphaFoldDB" id="A0A5B7ABS3"/>
<dbReference type="InterPro" id="IPR008587">
    <property type="entry name" value="FPP_plant"/>
</dbReference>
<feature type="compositionally biased region" description="Polar residues" evidence="4">
    <location>
        <begin position="525"/>
        <end position="540"/>
    </location>
</feature>
<comment type="similarity">
    <text evidence="1">Belongs to the FPP family.</text>
</comment>
<feature type="coiled-coil region" evidence="3">
    <location>
        <begin position="373"/>
        <end position="435"/>
    </location>
</feature>
<feature type="coiled-coil region" evidence="3">
    <location>
        <begin position="162"/>
        <end position="278"/>
    </location>
</feature>